<dbReference type="Gene3D" id="3.30.300.20">
    <property type="match status" value="1"/>
</dbReference>
<organism evidence="3 4">
    <name type="scientific">Mucisphaera calidilacus</name>
    <dbReference type="NCBI Taxonomy" id="2527982"/>
    <lineage>
        <taxon>Bacteria</taxon>
        <taxon>Pseudomonadati</taxon>
        <taxon>Planctomycetota</taxon>
        <taxon>Phycisphaerae</taxon>
        <taxon>Phycisphaerales</taxon>
        <taxon>Phycisphaeraceae</taxon>
        <taxon>Mucisphaera</taxon>
    </lineage>
</organism>
<dbReference type="InterPro" id="IPR000238">
    <property type="entry name" value="RbfA"/>
</dbReference>
<sequence>MSHRIEQIASMLRRAISEVIQREISDPRVTGLTSITRIDVTPDLAEAFVYVSVLPEEHATRSVAGLNHASRHIHDGVIRRVSLRHVPKLRFRLDQSLKKQAEVLDAIRVANERTGPENGPDDNPDP</sequence>
<gene>
    <name evidence="2 3" type="primary">rbfA</name>
    <name evidence="3" type="ORF">Pan265_10680</name>
</gene>
<dbReference type="SUPFAM" id="SSF89919">
    <property type="entry name" value="Ribosome-binding factor A, RbfA"/>
    <property type="match status" value="1"/>
</dbReference>
<dbReference type="PANTHER" id="PTHR33515">
    <property type="entry name" value="RIBOSOME-BINDING FACTOR A, CHLOROPLASTIC-RELATED"/>
    <property type="match status" value="1"/>
</dbReference>
<dbReference type="GO" id="GO:0043024">
    <property type="term" value="F:ribosomal small subunit binding"/>
    <property type="evidence" value="ECO:0007669"/>
    <property type="project" value="TreeGrafter"/>
</dbReference>
<dbReference type="InterPro" id="IPR015946">
    <property type="entry name" value="KH_dom-like_a/b"/>
</dbReference>
<evidence type="ECO:0000313" key="3">
    <source>
        <dbReference type="EMBL" id="QDU71219.1"/>
    </source>
</evidence>
<reference evidence="3 4" key="1">
    <citation type="submission" date="2019-02" db="EMBL/GenBank/DDBJ databases">
        <title>Deep-cultivation of Planctomycetes and their phenomic and genomic characterization uncovers novel biology.</title>
        <authorList>
            <person name="Wiegand S."/>
            <person name="Jogler M."/>
            <person name="Boedeker C."/>
            <person name="Pinto D."/>
            <person name="Vollmers J."/>
            <person name="Rivas-Marin E."/>
            <person name="Kohn T."/>
            <person name="Peeters S.H."/>
            <person name="Heuer A."/>
            <person name="Rast P."/>
            <person name="Oberbeckmann S."/>
            <person name="Bunk B."/>
            <person name="Jeske O."/>
            <person name="Meyerdierks A."/>
            <person name="Storesund J.E."/>
            <person name="Kallscheuer N."/>
            <person name="Luecker S."/>
            <person name="Lage O.M."/>
            <person name="Pohl T."/>
            <person name="Merkel B.J."/>
            <person name="Hornburger P."/>
            <person name="Mueller R.-W."/>
            <person name="Bruemmer F."/>
            <person name="Labrenz M."/>
            <person name="Spormann A.M."/>
            <person name="Op den Camp H."/>
            <person name="Overmann J."/>
            <person name="Amann R."/>
            <person name="Jetten M.S.M."/>
            <person name="Mascher T."/>
            <person name="Medema M.H."/>
            <person name="Devos D.P."/>
            <person name="Kaster A.-K."/>
            <person name="Ovreas L."/>
            <person name="Rohde M."/>
            <person name="Galperin M.Y."/>
            <person name="Jogler C."/>
        </authorList>
    </citation>
    <scope>NUCLEOTIDE SEQUENCE [LARGE SCALE GENOMIC DNA]</scope>
    <source>
        <strain evidence="3 4">Pan265</strain>
    </source>
</reference>
<evidence type="ECO:0000256" key="2">
    <source>
        <dbReference type="HAMAP-Rule" id="MF_00003"/>
    </source>
</evidence>
<accession>A0A518BW61</accession>
<name>A0A518BW61_9BACT</name>
<comment type="similarity">
    <text evidence="2">Belongs to the RbfA family.</text>
</comment>
<dbReference type="RefSeq" id="WP_145445365.1">
    <property type="nucleotide sequence ID" value="NZ_CP036280.1"/>
</dbReference>
<keyword evidence="2" id="KW-0963">Cytoplasm</keyword>
<comment type="subunit">
    <text evidence="2">Monomer. Binds 30S ribosomal subunits, but not 50S ribosomal subunits or 70S ribosomes.</text>
</comment>
<comment type="subcellular location">
    <subcellularLocation>
        <location evidence="2">Cytoplasm</location>
    </subcellularLocation>
</comment>
<dbReference type="HAMAP" id="MF_00003">
    <property type="entry name" value="RbfA"/>
    <property type="match status" value="1"/>
</dbReference>
<evidence type="ECO:0000313" key="4">
    <source>
        <dbReference type="Proteomes" id="UP000320386"/>
    </source>
</evidence>
<dbReference type="EMBL" id="CP036280">
    <property type="protein sequence ID" value="QDU71219.1"/>
    <property type="molecule type" value="Genomic_DNA"/>
</dbReference>
<dbReference type="GO" id="GO:0030490">
    <property type="term" value="P:maturation of SSU-rRNA"/>
    <property type="evidence" value="ECO:0007669"/>
    <property type="project" value="UniProtKB-UniRule"/>
</dbReference>
<proteinExistence type="inferred from homology"/>
<dbReference type="NCBIfam" id="TIGR00082">
    <property type="entry name" value="rbfA"/>
    <property type="match status" value="1"/>
</dbReference>
<dbReference type="GO" id="GO:0005829">
    <property type="term" value="C:cytosol"/>
    <property type="evidence" value="ECO:0007669"/>
    <property type="project" value="TreeGrafter"/>
</dbReference>
<dbReference type="InterPro" id="IPR023799">
    <property type="entry name" value="RbfA_dom_sf"/>
</dbReference>
<evidence type="ECO:0000256" key="1">
    <source>
        <dbReference type="ARBA" id="ARBA00022517"/>
    </source>
</evidence>
<dbReference type="Proteomes" id="UP000320386">
    <property type="component" value="Chromosome"/>
</dbReference>
<dbReference type="PROSITE" id="PS01319">
    <property type="entry name" value="RBFA"/>
    <property type="match status" value="1"/>
</dbReference>
<protein>
    <recommendedName>
        <fullName evidence="2">Ribosome-binding factor A</fullName>
    </recommendedName>
</protein>
<keyword evidence="1 2" id="KW-0690">Ribosome biogenesis</keyword>
<dbReference type="OrthoDB" id="307788at2"/>
<dbReference type="PANTHER" id="PTHR33515:SF1">
    <property type="entry name" value="RIBOSOME-BINDING FACTOR A, CHLOROPLASTIC-RELATED"/>
    <property type="match status" value="1"/>
</dbReference>
<dbReference type="AlphaFoldDB" id="A0A518BW61"/>
<dbReference type="KEGG" id="mcad:Pan265_10680"/>
<comment type="function">
    <text evidence="2">One of several proteins that assist in the late maturation steps of the functional core of the 30S ribosomal subunit. Associates with free 30S ribosomal subunits (but not with 30S subunits that are part of 70S ribosomes or polysomes). Required for efficient processing of 16S rRNA. May interact with the 5'-terminal helix region of 16S rRNA.</text>
</comment>
<dbReference type="Pfam" id="PF02033">
    <property type="entry name" value="RBFA"/>
    <property type="match status" value="1"/>
</dbReference>
<dbReference type="InterPro" id="IPR020053">
    <property type="entry name" value="Ribosome-bd_factorA_CS"/>
</dbReference>
<keyword evidence="4" id="KW-1185">Reference proteome</keyword>